<evidence type="ECO:0000313" key="1">
    <source>
        <dbReference type="EMBL" id="OBR65634.1"/>
    </source>
</evidence>
<gene>
    <name evidence="1" type="ORF">A7K91_13715</name>
</gene>
<dbReference type="SUPFAM" id="SSF54593">
    <property type="entry name" value="Glyoxalase/Bleomycin resistance protein/Dihydroxybiphenyl dioxygenase"/>
    <property type="match status" value="1"/>
</dbReference>
<dbReference type="Proteomes" id="UP000092024">
    <property type="component" value="Unassembled WGS sequence"/>
</dbReference>
<evidence type="ECO:0008006" key="3">
    <source>
        <dbReference type="Google" id="ProtNLM"/>
    </source>
</evidence>
<sequence>MKISSQVYVKSSVEAVDIYCRAFNLEKGLAFLNEEQNEYEHCELMRNGELFIAVSEAPKACDTSKKTIWQTMAFNVYDMGSEEAVRQAYDILKEGGTVIDPPGSCPWNAYCSNLIDRFGVFWWIAV</sequence>
<dbReference type="InterPro" id="IPR029068">
    <property type="entry name" value="Glyas_Bleomycin-R_OHBP_Dase"/>
</dbReference>
<dbReference type="STRING" id="1844972.A7K91_13715"/>
<dbReference type="AlphaFoldDB" id="A0A1A5YJ60"/>
<keyword evidence="2" id="KW-1185">Reference proteome</keyword>
<evidence type="ECO:0000313" key="2">
    <source>
        <dbReference type="Proteomes" id="UP000092024"/>
    </source>
</evidence>
<dbReference type="RefSeq" id="WP_068682911.1">
    <property type="nucleotide sequence ID" value="NZ_LYPA01000054.1"/>
</dbReference>
<reference evidence="1 2" key="1">
    <citation type="submission" date="2016-05" db="EMBL/GenBank/DDBJ databases">
        <title>Paenibacillus oryzae. sp. nov., isolated from the rice root.</title>
        <authorList>
            <person name="Zhang J."/>
            <person name="Zhang X."/>
        </authorList>
    </citation>
    <scope>NUCLEOTIDE SEQUENCE [LARGE SCALE GENOMIC DNA]</scope>
    <source>
        <strain evidence="1 2">1DrF-4</strain>
    </source>
</reference>
<proteinExistence type="predicted"/>
<dbReference type="Gene3D" id="3.10.180.10">
    <property type="entry name" value="2,3-Dihydroxybiphenyl 1,2-Dioxygenase, domain 1"/>
    <property type="match status" value="1"/>
</dbReference>
<dbReference type="OrthoDB" id="9806473at2"/>
<dbReference type="EMBL" id="LYPA01000054">
    <property type="protein sequence ID" value="OBR65634.1"/>
    <property type="molecule type" value="Genomic_DNA"/>
</dbReference>
<name>A0A1A5YJ60_9BACL</name>
<comment type="caution">
    <text evidence="1">The sequence shown here is derived from an EMBL/GenBank/DDBJ whole genome shotgun (WGS) entry which is preliminary data.</text>
</comment>
<organism evidence="1 2">
    <name type="scientific">Paenibacillus oryzae</name>
    <dbReference type="NCBI Taxonomy" id="1844972"/>
    <lineage>
        <taxon>Bacteria</taxon>
        <taxon>Bacillati</taxon>
        <taxon>Bacillota</taxon>
        <taxon>Bacilli</taxon>
        <taxon>Bacillales</taxon>
        <taxon>Paenibacillaceae</taxon>
        <taxon>Paenibacillus</taxon>
    </lineage>
</organism>
<protein>
    <recommendedName>
        <fullName evidence="3">PhnB-like domain-containing protein</fullName>
    </recommendedName>
</protein>
<accession>A0A1A5YJ60</accession>